<dbReference type="InterPro" id="IPR003661">
    <property type="entry name" value="HisK_dim/P_dom"/>
</dbReference>
<keyword evidence="7" id="KW-0472">Membrane</keyword>
<comment type="caution">
    <text evidence="9">The sequence shown here is derived from an EMBL/GenBank/DDBJ whole genome shotgun (WGS) entry which is preliminary data.</text>
</comment>
<dbReference type="PRINTS" id="PR00344">
    <property type="entry name" value="BCTRLSENSOR"/>
</dbReference>
<comment type="catalytic activity">
    <reaction evidence="1">
        <text>ATP + protein L-histidine = ADP + protein N-phospho-L-histidine.</text>
        <dbReference type="EC" id="2.7.13.3"/>
    </reaction>
</comment>
<evidence type="ECO:0000313" key="10">
    <source>
        <dbReference type="Proteomes" id="UP000324065"/>
    </source>
</evidence>
<gene>
    <name evidence="9" type="ORF">F1188_16625</name>
</gene>
<evidence type="ECO:0000313" key="9">
    <source>
        <dbReference type="EMBL" id="KAA5604317.1"/>
    </source>
</evidence>
<keyword evidence="7" id="KW-0812">Transmembrane</keyword>
<evidence type="ECO:0000256" key="5">
    <source>
        <dbReference type="ARBA" id="ARBA00022777"/>
    </source>
</evidence>
<dbReference type="EMBL" id="VWPJ01000019">
    <property type="protein sequence ID" value="KAA5604317.1"/>
    <property type="molecule type" value="Genomic_DNA"/>
</dbReference>
<accession>A0A5M6I8R0</accession>
<keyword evidence="5" id="KW-0418">Kinase</keyword>
<evidence type="ECO:0000259" key="8">
    <source>
        <dbReference type="PROSITE" id="PS50109"/>
    </source>
</evidence>
<evidence type="ECO:0000256" key="2">
    <source>
        <dbReference type="ARBA" id="ARBA00012438"/>
    </source>
</evidence>
<dbReference type="InterPro" id="IPR005467">
    <property type="entry name" value="His_kinase_dom"/>
</dbReference>
<feature type="region of interest" description="Disordered" evidence="6">
    <location>
        <begin position="1"/>
        <end position="47"/>
    </location>
</feature>
<dbReference type="Gene3D" id="3.30.565.10">
    <property type="entry name" value="Histidine kinase-like ATPase, C-terminal domain"/>
    <property type="match status" value="1"/>
</dbReference>
<keyword evidence="3" id="KW-0597">Phosphoprotein</keyword>
<dbReference type="SUPFAM" id="SSF47384">
    <property type="entry name" value="Homodimeric domain of signal transducing histidine kinase"/>
    <property type="match status" value="1"/>
</dbReference>
<evidence type="ECO:0000256" key="3">
    <source>
        <dbReference type="ARBA" id="ARBA00022553"/>
    </source>
</evidence>
<feature type="region of interest" description="Disordered" evidence="6">
    <location>
        <begin position="560"/>
        <end position="587"/>
    </location>
</feature>
<dbReference type="GO" id="GO:0000155">
    <property type="term" value="F:phosphorelay sensor kinase activity"/>
    <property type="evidence" value="ECO:0007669"/>
    <property type="project" value="InterPro"/>
</dbReference>
<dbReference type="InterPro" id="IPR003594">
    <property type="entry name" value="HATPase_dom"/>
</dbReference>
<dbReference type="InterPro" id="IPR036890">
    <property type="entry name" value="HATPase_C_sf"/>
</dbReference>
<dbReference type="OrthoDB" id="9813151at2"/>
<dbReference type="Pfam" id="PF02518">
    <property type="entry name" value="HATPase_c"/>
    <property type="match status" value="1"/>
</dbReference>
<protein>
    <recommendedName>
        <fullName evidence="2">histidine kinase</fullName>
        <ecNumber evidence="2">2.7.13.3</ecNumber>
    </recommendedName>
</protein>
<dbReference type="InterPro" id="IPR036097">
    <property type="entry name" value="HisK_dim/P_sf"/>
</dbReference>
<dbReference type="AlphaFoldDB" id="A0A5M6I8R0"/>
<feature type="domain" description="Histidine kinase" evidence="8">
    <location>
        <begin position="343"/>
        <end position="563"/>
    </location>
</feature>
<feature type="compositionally biased region" description="Basic and acidic residues" evidence="6">
    <location>
        <begin position="563"/>
        <end position="587"/>
    </location>
</feature>
<dbReference type="Pfam" id="PF00512">
    <property type="entry name" value="HisKA"/>
    <property type="match status" value="1"/>
</dbReference>
<keyword evidence="10" id="KW-1185">Reference proteome</keyword>
<keyword evidence="4" id="KW-0808">Transferase</keyword>
<dbReference type="Proteomes" id="UP000324065">
    <property type="component" value="Unassembled WGS sequence"/>
</dbReference>
<dbReference type="SMART" id="SM00388">
    <property type="entry name" value="HisKA"/>
    <property type="match status" value="1"/>
</dbReference>
<dbReference type="PROSITE" id="PS50109">
    <property type="entry name" value="HIS_KIN"/>
    <property type="match status" value="1"/>
</dbReference>
<dbReference type="SUPFAM" id="SSF55874">
    <property type="entry name" value="ATPase domain of HSP90 chaperone/DNA topoisomerase II/histidine kinase"/>
    <property type="match status" value="1"/>
</dbReference>
<keyword evidence="7" id="KW-1133">Transmembrane helix</keyword>
<proteinExistence type="predicted"/>
<dbReference type="Gene3D" id="3.30.450.290">
    <property type="match status" value="1"/>
</dbReference>
<dbReference type="FunFam" id="3.30.565.10:FF:000006">
    <property type="entry name" value="Sensor histidine kinase WalK"/>
    <property type="match status" value="1"/>
</dbReference>
<sequence>MEIRPAKSSWQRSVAGSLKSGPRARIPAHPGGGPPLAPSHATPRVGKCPGMRRSWTITHWLAATFLVAMITSGVAVGLILSAQMNNSVLTLARQQAQGTAHQVFQNVYGAMRRGTAHDEIPEIMARLNATALEDGSVRLVRGPAVAAQYGPRAGAADANVEDPLVRRVLETGEDPSVQRDGRVRHLFPLVLDTECTACHAGVVGETVNGLVDIDLPLSGLRQPLTLVTDTAFLVFMGTLALIFVVLFVTVRTLIVHPIRTLSDTMTRLSANPGRGPSLNASTFRTRELRNLATRFTTLMTRVADQRSALEDHARALTAAKDAAEAARIQADAANMAKSHFLASMSHELRTPLNAVMGFSEILRDEIYGPLGSARYREYATDILNSGQHLRDLVDDLLDLARIEAGSFEIRPEPLTLATEVPACLALFRERAAAGGLTLSHDCPDTLPPLRADPRAFRQILFNLVSNAVKYTPDGGHIAIVARATATQITLAVRDTGIGIPPQFHDLVFAAYGQVINVETRDMEGTGLGLSLVMALMQRHGGTVTLDSAPNAGSTFTVIFPRSTRNDDTHDDTHDQGDTAPRHTPVEV</sequence>
<evidence type="ECO:0000256" key="6">
    <source>
        <dbReference type="SAM" id="MobiDB-lite"/>
    </source>
</evidence>
<dbReference type="Gene3D" id="1.10.287.130">
    <property type="match status" value="1"/>
</dbReference>
<dbReference type="PANTHER" id="PTHR43047">
    <property type="entry name" value="TWO-COMPONENT HISTIDINE PROTEIN KINASE"/>
    <property type="match status" value="1"/>
</dbReference>
<evidence type="ECO:0000256" key="1">
    <source>
        <dbReference type="ARBA" id="ARBA00000085"/>
    </source>
</evidence>
<evidence type="ECO:0000256" key="7">
    <source>
        <dbReference type="SAM" id="Phobius"/>
    </source>
</evidence>
<dbReference type="InterPro" id="IPR004358">
    <property type="entry name" value="Sig_transdc_His_kin-like_C"/>
</dbReference>
<dbReference type="EC" id="2.7.13.3" evidence="2"/>
<reference evidence="9 10" key="1">
    <citation type="submission" date="2019-09" db="EMBL/GenBank/DDBJ databases">
        <title>Genome sequence of Roseospira marina, one of the more divergent members of the non-sulfur purple photosynthetic bacterial family, the Rhodospirillaceae.</title>
        <authorList>
            <person name="Meyer T."/>
            <person name="Kyndt J."/>
        </authorList>
    </citation>
    <scope>NUCLEOTIDE SEQUENCE [LARGE SCALE GENOMIC DNA]</scope>
    <source>
        <strain evidence="9 10">DSM 15113</strain>
    </source>
</reference>
<dbReference type="SMART" id="SM00387">
    <property type="entry name" value="HATPase_c"/>
    <property type="match status" value="1"/>
</dbReference>
<feature type="transmembrane region" description="Helical" evidence="7">
    <location>
        <begin position="60"/>
        <end position="80"/>
    </location>
</feature>
<feature type="transmembrane region" description="Helical" evidence="7">
    <location>
        <begin position="230"/>
        <end position="250"/>
    </location>
</feature>
<organism evidence="9 10">
    <name type="scientific">Roseospira marina</name>
    <dbReference type="NCBI Taxonomy" id="140057"/>
    <lineage>
        <taxon>Bacteria</taxon>
        <taxon>Pseudomonadati</taxon>
        <taxon>Pseudomonadota</taxon>
        <taxon>Alphaproteobacteria</taxon>
        <taxon>Rhodospirillales</taxon>
        <taxon>Rhodospirillaceae</taxon>
        <taxon>Roseospira</taxon>
    </lineage>
</organism>
<dbReference type="CDD" id="cd00082">
    <property type="entry name" value="HisKA"/>
    <property type="match status" value="1"/>
</dbReference>
<evidence type="ECO:0000256" key="4">
    <source>
        <dbReference type="ARBA" id="ARBA00022679"/>
    </source>
</evidence>
<name>A0A5M6I8R0_9PROT</name>